<gene>
    <name evidence="2" type="ORF">AB6A68_09270</name>
</gene>
<name>A0ABV3Y380_9ACTN</name>
<dbReference type="EMBL" id="JBFSHR010000032">
    <property type="protein sequence ID" value="MEX6430027.1"/>
    <property type="molecule type" value="Genomic_DNA"/>
</dbReference>
<evidence type="ECO:0000313" key="2">
    <source>
        <dbReference type="EMBL" id="MEX6430027.1"/>
    </source>
</evidence>
<feature type="compositionally biased region" description="Low complexity" evidence="1">
    <location>
        <begin position="84"/>
        <end position="103"/>
    </location>
</feature>
<feature type="region of interest" description="Disordered" evidence="1">
    <location>
        <begin position="77"/>
        <end position="103"/>
    </location>
</feature>
<evidence type="ECO:0000256" key="1">
    <source>
        <dbReference type="SAM" id="MobiDB-lite"/>
    </source>
</evidence>
<proteinExistence type="predicted"/>
<comment type="caution">
    <text evidence="2">The sequence shown here is derived from an EMBL/GenBank/DDBJ whole genome shotgun (WGS) entry which is preliminary data.</text>
</comment>
<evidence type="ECO:0000313" key="3">
    <source>
        <dbReference type="Proteomes" id="UP001560267"/>
    </source>
</evidence>
<dbReference type="Proteomes" id="UP001560267">
    <property type="component" value="Unassembled WGS sequence"/>
</dbReference>
<reference evidence="2 3" key="1">
    <citation type="submission" date="2024-07" db="EMBL/GenBank/DDBJ databases">
        <title>Draft Genome Sequence of Ferrimicrobium acidiphilum Strain YE2023, Isolated from a Pulp of Bioleach Reactor.</title>
        <authorList>
            <person name="Elkina Y.A."/>
            <person name="Bulaeva A.G."/>
            <person name="Beletsky A.V."/>
            <person name="Mardanov A.V."/>
        </authorList>
    </citation>
    <scope>NUCLEOTIDE SEQUENCE [LARGE SCALE GENOMIC DNA]</scope>
    <source>
        <strain evidence="2 3">YE2023</strain>
    </source>
</reference>
<keyword evidence="3" id="KW-1185">Reference proteome</keyword>
<dbReference type="RefSeq" id="WP_298383329.1">
    <property type="nucleotide sequence ID" value="NZ_JBFSHR010000032.1"/>
</dbReference>
<protein>
    <submittedName>
        <fullName evidence="2">Uncharacterized protein</fullName>
    </submittedName>
</protein>
<sequence length="103" mass="11199">MSLFDKVKEQAQTLTQTATEAAQKGQDKLDQLQAKRQLDALYRELGAVTYRAANQDLTPEVQKAETERLVSAIRAQEELVKPADQQTTDNPGQGGTTPPTSGA</sequence>
<accession>A0ABV3Y380</accession>
<organism evidence="2 3">
    <name type="scientific">Ferrimicrobium acidiphilum</name>
    <dbReference type="NCBI Taxonomy" id="121039"/>
    <lineage>
        <taxon>Bacteria</taxon>
        <taxon>Bacillati</taxon>
        <taxon>Actinomycetota</taxon>
        <taxon>Acidimicrobiia</taxon>
        <taxon>Acidimicrobiales</taxon>
        <taxon>Acidimicrobiaceae</taxon>
        <taxon>Ferrimicrobium</taxon>
    </lineage>
</organism>